<sequence>MKLLNLVALVLGVFHASVWAATADPEQPPACGLDCITQETIKSTCELTNVTCICTNVELNEKISLCVHANCTVRESLLVQSYSKHTCKAPSRDRTTLVWVVGIVFLAIGLVGFALRVMARLFVGAQTWGPDDWVMLLAVAMMIPLNAISYPISQKALGKDIWNVHPDDITDFLYFFYWDELLYLGALPVTKISILLFYLKVFPARNIRIACWVLIGLNVAYFIAFELVSIFQCTPIEGAWKAWDKEFHAKCNNINMQGWMAAILNIVLDLATLILPLRELYRLSLSRKKKVQIMLMFSVGFFVTIVSIVRLQSLASYATTSNVTQDYVEIGYWSTIEVPVGILCACMPAIRSLFSLVFPKVFGTTRGTRSSYANISHPSSNPLSKNSQKSSSKVLSSHPSSHPSIRVRTEFSTRSAHVDDSSAMELTQMGHQHYHVDHRRHSSEKKPVTPNESNEAWNPGNTIPRAARGLNRRQLSTLYPTARHWDFARPHQSQEILYPWQFAGLSRSGADTYPAVSSATGPGFFQARLYRKVKGAFVKQSALAEPFFRWAHPASDASSKLN</sequence>
<keyword evidence="2" id="KW-1185">Reference proteome</keyword>
<dbReference type="Proteomes" id="UP001148629">
    <property type="component" value="Unassembled WGS sequence"/>
</dbReference>
<protein>
    <submittedName>
        <fullName evidence="1">Uncharacterized protein</fullName>
    </submittedName>
</protein>
<evidence type="ECO:0000313" key="2">
    <source>
        <dbReference type="Proteomes" id="UP001148629"/>
    </source>
</evidence>
<comment type="caution">
    <text evidence="1">The sequence shown here is derived from an EMBL/GenBank/DDBJ whole genome shotgun (WGS) entry which is preliminary data.</text>
</comment>
<name>A0ACC1RIK9_9HYPO</name>
<reference evidence="1" key="1">
    <citation type="submission" date="2022-08" db="EMBL/GenBank/DDBJ databases">
        <title>Genome Sequence of Fusarium decemcellulare.</title>
        <authorList>
            <person name="Buettner E."/>
        </authorList>
    </citation>
    <scope>NUCLEOTIDE SEQUENCE</scope>
    <source>
        <strain evidence="1">Babe19</strain>
    </source>
</reference>
<organism evidence="1 2">
    <name type="scientific">Fusarium decemcellulare</name>
    <dbReference type="NCBI Taxonomy" id="57161"/>
    <lineage>
        <taxon>Eukaryota</taxon>
        <taxon>Fungi</taxon>
        <taxon>Dikarya</taxon>
        <taxon>Ascomycota</taxon>
        <taxon>Pezizomycotina</taxon>
        <taxon>Sordariomycetes</taxon>
        <taxon>Hypocreomycetidae</taxon>
        <taxon>Hypocreales</taxon>
        <taxon>Nectriaceae</taxon>
        <taxon>Fusarium</taxon>
        <taxon>Fusarium decemcellulare species complex</taxon>
    </lineage>
</organism>
<evidence type="ECO:0000313" key="1">
    <source>
        <dbReference type="EMBL" id="KAJ3518591.1"/>
    </source>
</evidence>
<dbReference type="EMBL" id="JANRMS010003383">
    <property type="protein sequence ID" value="KAJ3518591.1"/>
    <property type="molecule type" value="Genomic_DNA"/>
</dbReference>
<gene>
    <name evidence="1" type="ORF">NM208_g14462</name>
</gene>
<proteinExistence type="predicted"/>
<accession>A0ACC1RIK9</accession>